<dbReference type="eggNOG" id="ENOG502R8J0">
    <property type="taxonomic scope" value="Eukaryota"/>
</dbReference>
<keyword evidence="2" id="KW-0472">Membrane</keyword>
<dbReference type="STRING" id="431595.K3WWQ9"/>
<dbReference type="OMA" id="GPYVLFL"/>
<dbReference type="VEuPathDB" id="FungiDB:PYU1_G009389"/>
<name>K3WWQ9_GLOUD</name>
<feature type="transmembrane region" description="Helical" evidence="2">
    <location>
        <begin position="320"/>
        <end position="345"/>
    </location>
</feature>
<evidence type="ECO:0000256" key="2">
    <source>
        <dbReference type="SAM" id="Phobius"/>
    </source>
</evidence>
<reference evidence="4" key="1">
    <citation type="journal article" date="2010" name="Genome Biol.">
        <title>Genome sequence of the necrotrophic plant pathogen Pythium ultimum reveals original pathogenicity mechanisms and effector repertoire.</title>
        <authorList>
            <person name="Levesque C.A."/>
            <person name="Brouwer H."/>
            <person name="Cano L."/>
            <person name="Hamilton J.P."/>
            <person name="Holt C."/>
            <person name="Huitema E."/>
            <person name="Raffaele S."/>
            <person name="Robideau G.P."/>
            <person name="Thines M."/>
            <person name="Win J."/>
            <person name="Zerillo M.M."/>
            <person name="Beakes G.W."/>
            <person name="Boore J.L."/>
            <person name="Busam D."/>
            <person name="Dumas B."/>
            <person name="Ferriera S."/>
            <person name="Fuerstenberg S.I."/>
            <person name="Gachon C.M."/>
            <person name="Gaulin E."/>
            <person name="Govers F."/>
            <person name="Grenville-Briggs L."/>
            <person name="Horner N."/>
            <person name="Hostetler J."/>
            <person name="Jiang R.H."/>
            <person name="Johnson J."/>
            <person name="Krajaejun T."/>
            <person name="Lin H."/>
            <person name="Meijer H.J."/>
            <person name="Moore B."/>
            <person name="Morris P."/>
            <person name="Phuntmart V."/>
            <person name="Puiu D."/>
            <person name="Shetty J."/>
            <person name="Stajich J.E."/>
            <person name="Tripathy S."/>
            <person name="Wawra S."/>
            <person name="van West P."/>
            <person name="Whitty B.R."/>
            <person name="Coutinho P.M."/>
            <person name="Henrissat B."/>
            <person name="Martin F."/>
            <person name="Thomas P.D."/>
            <person name="Tyler B.M."/>
            <person name="De Vries R.P."/>
            <person name="Kamoun S."/>
            <person name="Yandell M."/>
            <person name="Tisserat N."/>
            <person name="Buell C.R."/>
        </authorList>
    </citation>
    <scope>NUCLEOTIDE SEQUENCE</scope>
    <source>
        <strain evidence="4">DAOM:BR144</strain>
    </source>
</reference>
<dbReference type="Proteomes" id="UP000019132">
    <property type="component" value="Unassembled WGS sequence"/>
</dbReference>
<feature type="transmembrane region" description="Helical" evidence="2">
    <location>
        <begin position="103"/>
        <end position="130"/>
    </location>
</feature>
<feature type="compositionally biased region" description="Polar residues" evidence="1">
    <location>
        <begin position="234"/>
        <end position="255"/>
    </location>
</feature>
<feature type="transmembrane region" description="Helical" evidence="2">
    <location>
        <begin position="365"/>
        <end position="387"/>
    </location>
</feature>
<protein>
    <submittedName>
        <fullName evidence="3">Uncharacterized protein</fullName>
    </submittedName>
</protein>
<evidence type="ECO:0000256" key="1">
    <source>
        <dbReference type="SAM" id="MobiDB-lite"/>
    </source>
</evidence>
<dbReference type="AlphaFoldDB" id="K3WWQ9"/>
<sequence>MAFGVTLEFQGLVPAACLTLKKDIVVSLFAAAGYTGFLLAVAKCWVFPTPFTFVIGIPAWMLLFFVGMAFAMGLDQLKKKNPEFRTQFQRFAKKLYLESDFLLIYPLYSAMFLTLSSHHQTAFVFVLPLIKMLLKKRMATVAGDIDDLIPCMVVSVNIFNALYQSKCMQNSGSMWTTAGIILIDTLQNLYSLRRLSKQVREVQALTGQSIGAKALLAYMLEQIDKPDQRDPEQPKSSQAARRTSVPDMSSESAEQSRLDTQNAIVIRKFLQLLWACELLLLVEYIETKIPFMYAAYLVTLAQLPNAKYYPGMEQFSSARLTSVAMSIVVYGCLELFSLFCVHLTLKRRFKFSALHQLACIFEGEWLILQGTVMGWVVILLQFTVVHYGKSICFFIVKLA</sequence>
<feature type="transmembrane region" description="Helical" evidence="2">
    <location>
        <begin position="53"/>
        <end position="74"/>
    </location>
</feature>
<dbReference type="EMBL" id="GL376622">
    <property type="status" value="NOT_ANNOTATED_CDS"/>
    <property type="molecule type" value="Genomic_DNA"/>
</dbReference>
<dbReference type="EnsemblProtists" id="PYU1_T009407">
    <property type="protein sequence ID" value="PYU1_T009407"/>
    <property type="gene ID" value="PYU1_G009389"/>
</dbReference>
<evidence type="ECO:0000313" key="4">
    <source>
        <dbReference type="Proteomes" id="UP000019132"/>
    </source>
</evidence>
<reference evidence="4" key="2">
    <citation type="submission" date="2010-04" db="EMBL/GenBank/DDBJ databases">
        <authorList>
            <person name="Buell R."/>
            <person name="Hamilton J."/>
            <person name="Hostetler J."/>
        </authorList>
    </citation>
    <scope>NUCLEOTIDE SEQUENCE [LARGE SCALE GENOMIC DNA]</scope>
    <source>
        <strain evidence="4">DAOM:BR144</strain>
    </source>
</reference>
<keyword evidence="2" id="KW-1133">Transmembrane helix</keyword>
<dbReference type="InParanoid" id="K3WWQ9"/>
<dbReference type="HOGENOM" id="CLU_014711_2_1_1"/>
<organism evidence="3 4">
    <name type="scientific">Globisporangium ultimum (strain ATCC 200006 / CBS 805.95 / DAOM BR144)</name>
    <name type="common">Pythium ultimum</name>
    <dbReference type="NCBI Taxonomy" id="431595"/>
    <lineage>
        <taxon>Eukaryota</taxon>
        <taxon>Sar</taxon>
        <taxon>Stramenopiles</taxon>
        <taxon>Oomycota</taxon>
        <taxon>Peronosporomycetes</taxon>
        <taxon>Pythiales</taxon>
        <taxon>Pythiaceae</taxon>
        <taxon>Globisporangium</taxon>
    </lineage>
</organism>
<keyword evidence="2" id="KW-0812">Transmembrane</keyword>
<feature type="region of interest" description="Disordered" evidence="1">
    <location>
        <begin position="226"/>
        <end position="255"/>
    </location>
</feature>
<accession>K3WWQ9</accession>
<feature type="transmembrane region" description="Helical" evidence="2">
    <location>
        <begin position="24"/>
        <end position="46"/>
    </location>
</feature>
<proteinExistence type="predicted"/>
<keyword evidence="4" id="KW-1185">Reference proteome</keyword>
<evidence type="ECO:0000313" key="3">
    <source>
        <dbReference type="EnsemblProtists" id="PYU1_T009407"/>
    </source>
</evidence>
<reference evidence="3" key="3">
    <citation type="submission" date="2015-02" db="UniProtKB">
        <authorList>
            <consortium name="EnsemblProtists"/>
        </authorList>
    </citation>
    <scope>IDENTIFICATION</scope>
    <source>
        <strain evidence="3">DAOM BR144</strain>
    </source>
</reference>